<dbReference type="NCBIfam" id="TIGR01745">
    <property type="entry name" value="asd_gamma"/>
    <property type="match status" value="1"/>
</dbReference>
<comment type="pathway">
    <text evidence="3">Amino-acid biosynthesis; L-lysine biosynthesis via DAP pathway; (S)-tetrahydrodipicolinate from L-aspartate: step 2/4.</text>
</comment>
<dbReference type="RefSeq" id="WP_123658978.1">
    <property type="nucleotide sequence ID" value="NZ_AYKG01000045.1"/>
</dbReference>
<evidence type="ECO:0000256" key="12">
    <source>
        <dbReference type="ARBA" id="ARBA00023002"/>
    </source>
</evidence>
<keyword evidence="12 19" id="KW-0560">Oxidoreductase</keyword>
<evidence type="ECO:0000313" key="19">
    <source>
        <dbReference type="EMBL" id="ROO25613.1"/>
    </source>
</evidence>
<dbReference type="InterPro" id="IPR000534">
    <property type="entry name" value="Semialdehyde_DH_NAD-bd"/>
</dbReference>
<keyword evidence="20" id="KW-1185">Reference proteome</keyword>
<dbReference type="PROSITE" id="PS01103">
    <property type="entry name" value="ASD"/>
    <property type="match status" value="1"/>
</dbReference>
<dbReference type="UniPathway" id="UPA00050">
    <property type="reaction ID" value="UER00463"/>
</dbReference>
<dbReference type="PANTHER" id="PTHR46278:SF4">
    <property type="entry name" value="ASPARTATE-SEMIALDEHYDE DEHYDROGENASE"/>
    <property type="match status" value="1"/>
</dbReference>
<dbReference type="InParanoid" id="A0A423PJ47"/>
<dbReference type="GO" id="GO:0051287">
    <property type="term" value="F:NAD binding"/>
    <property type="evidence" value="ECO:0007669"/>
    <property type="project" value="InterPro"/>
</dbReference>
<comment type="subunit">
    <text evidence="6">Homodimer.</text>
</comment>
<keyword evidence="13" id="KW-0457">Lysine biosynthesis</keyword>
<comment type="pathway">
    <text evidence="4">Amino-acid biosynthesis; L-threonine biosynthesis; L-threonine from L-aspartate: step 2/5.</text>
</comment>
<feature type="active site" description="Proton acceptor" evidence="17">
    <location>
        <position position="274"/>
    </location>
</feature>
<dbReference type="SMART" id="SM00859">
    <property type="entry name" value="Semialdhyde_dh"/>
    <property type="match status" value="1"/>
</dbReference>
<comment type="catalytic activity">
    <reaction evidence="15">
        <text>L-aspartate 4-semialdehyde + phosphate + NADP(+) = 4-phospho-L-aspartate + NADPH + H(+)</text>
        <dbReference type="Rhea" id="RHEA:24284"/>
        <dbReference type="ChEBI" id="CHEBI:15378"/>
        <dbReference type="ChEBI" id="CHEBI:43474"/>
        <dbReference type="ChEBI" id="CHEBI:57535"/>
        <dbReference type="ChEBI" id="CHEBI:57783"/>
        <dbReference type="ChEBI" id="CHEBI:58349"/>
        <dbReference type="ChEBI" id="CHEBI:537519"/>
        <dbReference type="EC" id="1.2.1.11"/>
    </reaction>
</comment>
<evidence type="ECO:0000256" key="7">
    <source>
        <dbReference type="ARBA" id="ARBA00013120"/>
    </source>
</evidence>
<feature type="active site" description="Acyl-thioester intermediate" evidence="17">
    <location>
        <position position="133"/>
    </location>
</feature>
<reference evidence="19 20" key="1">
    <citation type="submission" date="2013-10" db="EMBL/GenBank/DDBJ databases">
        <title>Salinisphaera japonica YTM-1 Genome Sequencing.</title>
        <authorList>
            <person name="Lai Q."/>
            <person name="Li C."/>
            <person name="Shao Z."/>
        </authorList>
    </citation>
    <scope>NUCLEOTIDE SEQUENCE [LARGE SCALE GENOMIC DNA]</scope>
    <source>
        <strain evidence="19 20">YTM-1</strain>
    </source>
</reference>
<dbReference type="InterPro" id="IPR012280">
    <property type="entry name" value="Semialdhyde_DH_dimer_dom"/>
</dbReference>
<dbReference type="GO" id="GO:0004073">
    <property type="term" value="F:aspartate-semialdehyde dehydrogenase activity"/>
    <property type="evidence" value="ECO:0007669"/>
    <property type="project" value="UniProtKB-UniRule"/>
</dbReference>
<comment type="similarity">
    <text evidence="5">Belongs to the aspartate-semialdehyde dehydrogenase family.</text>
</comment>
<feature type="domain" description="Semialdehyde dehydrogenase NAD-binding" evidence="18">
    <location>
        <begin position="2"/>
        <end position="120"/>
    </location>
</feature>
<dbReference type="Pfam" id="PF02774">
    <property type="entry name" value="Semialdhyde_dhC"/>
    <property type="match status" value="1"/>
</dbReference>
<evidence type="ECO:0000256" key="1">
    <source>
        <dbReference type="ARBA" id="ARBA00002492"/>
    </source>
</evidence>
<dbReference type="UniPathway" id="UPA00051">
    <property type="reaction ID" value="UER00464"/>
</dbReference>
<comment type="function">
    <text evidence="1">Catalyzes the NADPH-dependent formation of L-aspartate-semialdehyde (L-ASA) by the reductive dephosphorylation of L-aspartyl-4-phosphate.</text>
</comment>
<gene>
    <name evidence="19" type="ORF">SAJA_12560</name>
</gene>
<protein>
    <recommendedName>
        <fullName evidence="7 16">Aspartate-semialdehyde dehydrogenase</fullName>
        <ecNumber evidence="7 16">1.2.1.11</ecNumber>
    </recommendedName>
</protein>
<dbReference type="InterPro" id="IPR000319">
    <property type="entry name" value="Asp-semialdehyde_DH_CS"/>
</dbReference>
<dbReference type="EC" id="1.2.1.11" evidence="7 16"/>
<evidence type="ECO:0000256" key="3">
    <source>
        <dbReference type="ARBA" id="ARBA00005076"/>
    </source>
</evidence>
<evidence type="ECO:0000256" key="17">
    <source>
        <dbReference type="PIRSR" id="PIRSR000148-1"/>
    </source>
</evidence>
<evidence type="ECO:0000256" key="2">
    <source>
        <dbReference type="ARBA" id="ARBA00005021"/>
    </source>
</evidence>
<dbReference type="EMBL" id="AYKG01000045">
    <property type="protein sequence ID" value="ROO25613.1"/>
    <property type="molecule type" value="Genomic_DNA"/>
</dbReference>
<evidence type="ECO:0000256" key="15">
    <source>
        <dbReference type="ARBA" id="ARBA00047891"/>
    </source>
</evidence>
<evidence type="ECO:0000259" key="18">
    <source>
        <dbReference type="SMART" id="SM00859"/>
    </source>
</evidence>
<organism evidence="19 20">
    <name type="scientific">Salinisphaera japonica YTM-1</name>
    <dbReference type="NCBI Taxonomy" id="1209778"/>
    <lineage>
        <taxon>Bacteria</taxon>
        <taxon>Pseudomonadati</taxon>
        <taxon>Pseudomonadota</taxon>
        <taxon>Gammaproteobacteria</taxon>
        <taxon>Salinisphaerales</taxon>
        <taxon>Salinisphaeraceae</taxon>
        <taxon>Salinisphaera</taxon>
    </lineage>
</organism>
<dbReference type="GO" id="GO:0019877">
    <property type="term" value="P:diaminopimelate biosynthetic process"/>
    <property type="evidence" value="ECO:0007669"/>
    <property type="project" value="UniProtKB-KW"/>
</dbReference>
<dbReference type="NCBIfam" id="NF005144">
    <property type="entry name" value="PRK06598.1"/>
    <property type="match status" value="1"/>
</dbReference>
<keyword evidence="9" id="KW-0791">Threonine biosynthesis</keyword>
<comment type="caution">
    <text evidence="19">The sequence shown here is derived from an EMBL/GenBank/DDBJ whole genome shotgun (WGS) entry which is preliminary data.</text>
</comment>
<name>A0A423PJ47_9GAMM</name>
<evidence type="ECO:0000256" key="8">
    <source>
        <dbReference type="ARBA" id="ARBA00022605"/>
    </source>
</evidence>
<evidence type="ECO:0000313" key="20">
    <source>
        <dbReference type="Proteomes" id="UP000285310"/>
    </source>
</evidence>
<keyword evidence="14" id="KW-0486">Methionine biosynthesis</keyword>
<sequence>MKIGFIGWRGMVGSVLLQRLHEEGDLERLAISLFSTSAPGTTVSIHGSAYDLLDAYDLAILSSFDLLISTQGSDYTKAVYQDLRDRGWAGFWVDASSELRLAPDVGLVLDPVNLEHLEEKIDAGIRTFSGTNCSVSLMLMALGGLYEADLVEWISSMTYQAASGAGAAQMRELMFQMKAIVDALPEDMNETDPSVLEIDRRVTQTLRSADLPVTSIGHPLAGSALPWIDSEMPETGQSKEEWKGGVETNKVLNRLERPVPVDGLCIRIGSMRCHAQAFTIKLKRDVAISKVEQLLAEHNPWVKIVPNNKDDTLRQLTPSAVAGTLSIPVGRIRKLSAGPEYLTAYTVGDQLLWGAAEPLRRMIGIIQARAFSS</sequence>
<dbReference type="InterPro" id="IPR011534">
    <property type="entry name" value="Asp_ADH_gamma-type"/>
</dbReference>
<dbReference type="AlphaFoldDB" id="A0A423PJ47"/>
<dbReference type="GO" id="GO:0009086">
    <property type="term" value="P:methionine biosynthetic process"/>
    <property type="evidence" value="ECO:0007669"/>
    <property type="project" value="UniProtKB-KW"/>
</dbReference>
<keyword evidence="8" id="KW-0028">Amino-acid biosynthesis</keyword>
<dbReference type="SUPFAM" id="SSF51735">
    <property type="entry name" value="NAD(P)-binding Rossmann-fold domains"/>
    <property type="match status" value="1"/>
</dbReference>
<keyword evidence="11" id="KW-0220">Diaminopimelate biosynthesis</keyword>
<dbReference type="Gene3D" id="3.30.360.10">
    <property type="entry name" value="Dihydrodipicolinate Reductase, domain 2"/>
    <property type="match status" value="1"/>
</dbReference>
<evidence type="ECO:0000256" key="14">
    <source>
        <dbReference type="ARBA" id="ARBA00023167"/>
    </source>
</evidence>
<accession>A0A423PJ47</accession>
<evidence type="ECO:0000256" key="13">
    <source>
        <dbReference type="ARBA" id="ARBA00023154"/>
    </source>
</evidence>
<comment type="pathway">
    <text evidence="2">Amino-acid biosynthesis; L-methionine biosynthesis via de novo pathway; L-homoserine from L-aspartate: step 2/3.</text>
</comment>
<dbReference type="GO" id="GO:0046983">
    <property type="term" value="F:protein dimerization activity"/>
    <property type="evidence" value="ECO:0007669"/>
    <property type="project" value="InterPro"/>
</dbReference>
<dbReference type="GO" id="GO:0009088">
    <property type="term" value="P:threonine biosynthetic process"/>
    <property type="evidence" value="ECO:0007669"/>
    <property type="project" value="UniProtKB-UniPathway"/>
</dbReference>
<dbReference type="CDD" id="cd23938">
    <property type="entry name" value="ASADH_C_bac_like"/>
    <property type="match status" value="1"/>
</dbReference>
<evidence type="ECO:0000256" key="6">
    <source>
        <dbReference type="ARBA" id="ARBA00011738"/>
    </source>
</evidence>
<dbReference type="OrthoDB" id="9022717at2"/>
<evidence type="ECO:0000256" key="4">
    <source>
        <dbReference type="ARBA" id="ARBA00005097"/>
    </source>
</evidence>
<proteinExistence type="inferred from homology"/>
<dbReference type="PANTHER" id="PTHR46278">
    <property type="entry name" value="DEHYDROGENASE, PUTATIVE-RELATED"/>
    <property type="match status" value="1"/>
</dbReference>
<dbReference type="GO" id="GO:0009097">
    <property type="term" value="P:isoleucine biosynthetic process"/>
    <property type="evidence" value="ECO:0007669"/>
    <property type="project" value="InterPro"/>
</dbReference>
<evidence type="ECO:0000256" key="10">
    <source>
        <dbReference type="ARBA" id="ARBA00022857"/>
    </source>
</evidence>
<dbReference type="GO" id="GO:0009089">
    <property type="term" value="P:lysine biosynthetic process via diaminopimelate"/>
    <property type="evidence" value="ECO:0007669"/>
    <property type="project" value="UniProtKB-UniRule"/>
</dbReference>
<evidence type="ECO:0000256" key="5">
    <source>
        <dbReference type="ARBA" id="ARBA00010584"/>
    </source>
</evidence>
<dbReference type="Pfam" id="PF01118">
    <property type="entry name" value="Semialdhyde_dh"/>
    <property type="match status" value="1"/>
</dbReference>
<dbReference type="PIRSF" id="PIRSF000148">
    <property type="entry name" value="ASA_dh"/>
    <property type="match status" value="1"/>
</dbReference>
<dbReference type="Gene3D" id="3.40.50.720">
    <property type="entry name" value="NAD(P)-binding Rossmann-like Domain"/>
    <property type="match status" value="1"/>
</dbReference>
<keyword evidence="10" id="KW-0521">NADP</keyword>
<dbReference type="Proteomes" id="UP000285310">
    <property type="component" value="Unassembled WGS sequence"/>
</dbReference>
<dbReference type="GO" id="GO:0050661">
    <property type="term" value="F:NADP binding"/>
    <property type="evidence" value="ECO:0007669"/>
    <property type="project" value="InterPro"/>
</dbReference>
<dbReference type="UniPathway" id="UPA00034">
    <property type="reaction ID" value="UER00016"/>
</dbReference>
<dbReference type="SUPFAM" id="SSF55347">
    <property type="entry name" value="Glyceraldehyde-3-phosphate dehydrogenase-like, C-terminal domain"/>
    <property type="match status" value="1"/>
</dbReference>
<evidence type="ECO:0000256" key="11">
    <source>
        <dbReference type="ARBA" id="ARBA00022915"/>
    </source>
</evidence>
<evidence type="ECO:0000256" key="9">
    <source>
        <dbReference type="ARBA" id="ARBA00022697"/>
    </source>
</evidence>
<dbReference type="InterPro" id="IPR036291">
    <property type="entry name" value="NAD(P)-bd_dom_sf"/>
</dbReference>
<evidence type="ECO:0000256" key="16">
    <source>
        <dbReference type="NCBIfam" id="TIGR01745"/>
    </source>
</evidence>